<reference evidence="3" key="1">
    <citation type="submission" date="2022-08" db="EMBL/GenBank/DDBJ databases">
        <title>Draft genome sequencing of Roseisolibacter agri AW1220.</title>
        <authorList>
            <person name="Tobiishi Y."/>
            <person name="Tonouchi A."/>
        </authorList>
    </citation>
    <scope>NUCLEOTIDE SEQUENCE</scope>
    <source>
        <strain evidence="3">AW1220</strain>
    </source>
</reference>
<feature type="transmembrane region" description="Helical" evidence="2">
    <location>
        <begin position="149"/>
        <end position="168"/>
    </location>
</feature>
<keyword evidence="2" id="KW-1133">Transmembrane helix</keyword>
<sequence length="240" mass="26122">MPQPAPAPPAPPAPDAPPAAQPTAAPVAVSLPDGPLPLQDLPKNAQEVRGLRERRDILRDQLERATNRRDELARELDGGGEGEQRLSSEARVGIQQRLQVLDGRILQIERDQAMTERLLSQAPPAVLASLVQQERQERALNNRVDEDEAIGMAFGMFGFGIVLTLVIGRIRQRLARRRGGPASATATATLVADPRFDQLAHAVNSIAEEVERIGEGQRFVTQLLASRSEAPALRGEQDVR</sequence>
<evidence type="ECO:0000256" key="2">
    <source>
        <dbReference type="SAM" id="Phobius"/>
    </source>
</evidence>
<evidence type="ECO:0000313" key="3">
    <source>
        <dbReference type="EMBL" id="GLC27625.1"/>
    </source>
</evidence>
<feature type="region of interest" description="Disordered" evidence="1">
    <location>
        <begin position="69"/>
        <end position="88"/>
    </location>
</feature>
<keyword evidence="2" id="KW-0472">Membrane</keyword>
<dbReference type="RefSeq" id="WP_284352061.1">
    <property type="nucleotide sequence ID" value="NZ_BRXS01000006.1"/>
</dbReference>
<feature type="region of interest" description="Disordered" evidence="1">
    <location>
        <begin position="1"/>
        <end position="46"/>
    </location>
</feature>
<organism evidence="3 4">
    <name type="scientific">Roseisolibacter agri</name>
    <dbReference type="NCBI Taxonomy" id="2014610"/>
    <lineage>
        <taxon>Bacteria</taxon>
        <taxon>Pseudomonadati</taxon>
        <taxon>Gemmatimonadota</taxon>
        <taxon>Gemmatimonadia</taxon>
        <taxon>Gemmatimonadales</taxon>
        <taxon>Gemmatimonadaceae</taxon>
        <taxon>Roseisolibacter</taxon>
    </lineage>
</organism>
<name>A0AA37V2D3_9BACT</name>
<keyword evidence="2" id="KW-0812">Transmembrane</keyword>
<dbReference type="AlphaFoldDB" id="A0AA37V2D3"/>
<dbReference type="EMBL" id="BRXS01000006">
    <property type="protein sequence ID" value="GLC27625.1"/>
    <property type="molecule type" value="Genomic_DNA"/>
</dbReference>
<dbReference type="Proteomes" id="UP001161325">
    <property type="component" value="Unassembled WGS sequence"/>
</dbReference>
<evidence type="ECO:0000256" key="1">
    <source>
        <dbReference type="SAM" id="MobiDB-lite"/>
    </source>
</evidence>
<evidence type="ECO:0000313" key="4">
    <source>
        <dbReference type="Proteomes" id="UP001161325"/>
    </source>
</evidence>
<protein>
    <submittedName>
        <fullName evidence="3">Uncharacterized protein</fullName>
    </submittedName>
</protein>
<keyword evidence="4" id="KW-1185">Reference proteome</keyword>
<feature type="compositionally biased region" description="Low complexity" evidence="1">
    <location>
        <begin position="21"/>
        <end position="42"/>
    </location>
</feature>
<proteinExistence type="predicted"/>
<gene>
    <name evidence="3" type="ORF">rosag_41380</name>
</gene>
<accession>A0AA37V2D3</accession>
<comment type="caution">
    <text evidence="3">The sequence shown here is derived from an EMBL/GenBank/DDBJ whole genome shotgun (WGS) entry which is preliminary data.</text>
</comment>
<feature type="compositionally biased region" description="Pro residues" evidence="1">
    <location>
        <begin position="1"/>
        <end position="20"/>
    </location>
</feature>